<dbReference type="Gene3D" id="3.50.50.60">
    <property type="entry name" value="FAD/NAD(P)-binding domain"/>
    <property type="match status" value="2"/>
</dbReference>
<dbReference type="SUPFAM" id="SSF50022">
    <property type="entry name" value="ISP domain"/>
    <property type="match status" value="1"/>
</dbReference>
<dbReference type="AlphaFoldDB" id="A0AAD8EPY8"/>
<keyword evidence="2" id="KW-0285">Flavoprotein</keyword>
<dbReference type="SUPFAM" id="SSF51905">
    <property type="entry name" value="FAD/NAD(P)-binding domain"/>
    <property type="match status" value="1"/>
</dbReference>
<feature type="domain" description="Rieske" evidence="9">
    <location>
        <begin position="11"/>
        <end position="107"/>
    </location>
</feature>
<dbReference type="GO" id="GO:0046872">
    <property type="term" value="F:metal ion binding"/>
    <property type="evidence" value="ECO:0007669"/>
    <property type="project" value="UniProtKB-KW"/>
</dbReference>
<dbReference type="EMBL" id="JASPKZ010001229">
    <property type="protein sequence ID" value="KAJ9598303.1"/>
    <property type="molecule type" value="Genomic_DNA"/>
</dbReference>
<evidence type="ECO:0000256" key="4">
    <source>
        <dbReference type="ARBA" id="ARBA00022723"/>
    </source>
</evidence>
<dbReference type="PROSITE" id="PS51296">
    <property type="entry name" value="RIESKE"/>
    <property type="match status" value="1"/>
</dbReference>
<evidence type="ECO:0000256" key="6">
    <source>
        <dbReference type="ARBA" id="ARBA00023002"/>
    </source>
</evidence>
<dbReference type="InterPro" id="IPR036922">
    <property type="entry name" value="Rieske_2Fe-2S_sf"/>
</dbReference>
<dbReference type="PRINTS" id="PR00368">
    <property type="entry name" value="FADPNR"/>
</dbReference>
<dbReference type="Pfam" id="PF00355">
    <property type="entry name" value="Rieske"/>
    <property type="match status" value="1"/>
</dbReference>
<evidence type="ECO:0000313" key="11">
    <source>
        <dbReference type="Proteomes" id="UP001233999"/>
    </source>
</evidence>
<evidence type="ECO:0000256" key="2">
    <source>
        <dbReference type="ARBA" id="ARBA00022630"/>
    </source>
</evidence>
<organism evidence="10 11">
    <name type="scientific">Diploptera punctata</name>
    <name type="common">Pacific beetle cockroach</name>
    <dbReference type="NCBI Taxonomy" id="6984"/>
    <lineage>
        <taxon>Eukaryota</taxon>
        <taxon>Metazoa</taxon>
        <taxon>Ecdysozoa</taxon>
        <taxon>Arthropoda</taxon>
        <taxon>Hexapoda</taxon>
        <taxon>Insecta</taxon>
        <taxon>Pterygota</taxon>
        <taxon>Neoptera</taxon>
        <taxon>Polyneoptera</taxon>
        <taxon>Dictyoptera</taxon>
        <taxon>Blattodea</taxon>
        <taxon>Blaberoidea</taxon>
        <taxon>Blaberidae</taxon>
        <taxon>Diplopterinae</taxon>
        <taxon>Diploptera</taxon>
    </lineage>
</organism>
<evidence type="ECO:0000256" key="5">
    <source>
        <dbReference type="ARBA" id="ARBA00022827"/>
    </source>
</evidence>
<comment type="caution">
    <text evidence="10">The sequence shown here is derived from an EMBL/GenBank/DDBJ whole genome shotgun (WGS) entry which is preliminary data.</text>
</comment>
<dbReference type="CDD" id="cd03478">
    <property type="entry name" value="Rieske_AIFL_N"/>
    <property type="match status" value="1"/>
</dbReference>
<feature type="non-terminal residue" evidence="10">
    <location>
        <position position="1"/>
    </location>
</feature>
<reference evidence="10" key="2">
    <citation type="submission" date="2023-05" db="EMBL/GenBank/DDBJ databases">
        <authorList>
            <person name="Fouks B."/>
        </authorList>
    </citation>
    <scope>NUCLEOTIDE SEQUENCE</scope>
    <source>
        <strain evidence="10">Stay&amp;Tobe</strain>
        <tissue evidence="10">Testes</tissue>
    </source>
</reference>
<feature type="non-terminal residue" evidence="10">
    <location>
        <position position="284"/>
    </location>
</feature>
<reference evidence="10" key="1">
    <citation type="journal article" date="2023" name="IScience">
        <title>Live-bearing cockroach genome reveals convergent evolutionary mechanisms linked to viviparity in insects and beyond.</title>
        <authorList>
            <person name="Fouks B."/>
            <person name="Harrison M.C."/>
            <person name="Mikhailova A.A."/>
            <person name="Marchal E."/>
            <person name="English S."/>
            <person name="Carruthers M."/>
            <person name="Jennings E.C."/>
            <person name="Chiamaka E.L."/>
            <person name="Frigard R.A."/>
            <person name="Pippel M."/>
            <person name="Attardo G.M."/>
            <person name="Benoit J.B."/>
            <person name="Bornberg-Bauer E."/>
            <person name="Tobe S.S."/>
        </authorList>
    </citation>
    <scope>NUCLEOTIDE SEQUENCE</scope>
    <source>
        <strain evidence="10">Stay&amp;Tobe</strain>
    </source>
</reference>
<keyword evidence="3" id="KW-0001">2Fe-2S</keyword>
<dbReference type="Gene3D" id="2.102.10.10">
    <property type="entry name" value="Rieske [2Fe-2S] iron-sulphur domain"/>
    <property type="match status" value="1"/>
</dbReference>
<evidence type="ECO:0000313" key="10">
    <source>
        <dbReference type="EMBL" id="KAJ9598303.1"/>
    </source>
</evidence>
<evidence type="ECO:0000256" key="8">
    <source>
        <dbReference type="ARBA" id="ARBA00023014"/>
    </source>
</evidence>
<dbReference type="InterPro" id="IPR023753">
    <property type="entry name" value="FAD/NAD-binding_dom"/>
</dbReference>
<sequence length="284" mass="30741">DSPSKDEYVEGVVCNESDIKENEMKACQLGDAGKVLVVKHNGKISAVGAKCTHYGAPLVNGALGDGKVRCPWHGACFDAVTGDIEDYPGLDSLPCFQVEIKKDGGVHVRAKRDLVKSSRVTKPMVKRNPSDPTTIAIIGGGPAGLVCAEVLRQKECGFTGRIVLICMEPNLPYDRCKVGKALELKIGQIILRKESFYKEHDIEFMKSTEVTGIDTSSKILKLGTGSDLEYTKVFIATGGLARRPNVPGSNLKNVFVLRTVEDSNAIYDLINKEANIVVLGASYR</sequence>
<dbReference type="GO" id="GO:0016651">
    <property type="term" value="F:oxidoreductase activity, acting on NAD(P)H"/>
    <property type="evidence" value="ECO:0007669"/>
    <property type="project" value="TreeGrafter"/>
</dbReference>
<dbReference type="GO" id="GO:0005737">
    <property type="term" value="C:cytoplasm"/>
    <property type="evidence" value="ECO:0007669"/>
    <property type="project" value="TreeGrafter"/>
</dbReference>
<dbReference type="FunFam" id="2.102.10.10:FF:000003">
    <property type="entry name" value="apoptosis-inducing factor 3 isoform X2"/>
    <property type="match status" value="1"/>
</dbReference>
<dbReference type="InterPro" id="IPR050446">
    <property type="entry name" value="FAD-oxidoreductase/Apoptosis"/>
</dbReference>
<keyword evidence="5" id="KW-0274">FAD</keyword>
<accession>A0AAD8EPY8</accession>
<dbReference type="Pfam" id="PF07992">
    <property type="entry name" value="Pyr_redox_2"/>
    <property type="match status" value="1"/>
</dbReference>
<keyword evidence="6" id="KW-0560">Oxidoreductase</keyword>
<name>A0AAD8EPY8_DIPPU</name>
<keyword evidence="7" id="KW-0408">Iron</keyword>
<evidence type="ECO:0000259" key="9">
    <source>
        <dbReference type="PROSITE" id="PS51296"/>
    </source>
</evidence>
<dbReference type="PANTHER" id="PTHR43557:SF2">
    <property type="entry name" value="RIESKE DOMAIN-CONTAINING PROTEIN-RELATED"/>
    <property type="match status" value="1"/>
</dbReference>
<keyword evidence="4" id="KW-0479">Metal-binding</keyword>
<evidence type="ECO:0000256" key="1">
    <source>
        <dbReference type="ARBA" id="ARBA00001974"/>
    </source>
</evidence>
<proteinExistence type="predicted"/>
<keyword evidence="8" id="KW-0411">Iron-sulfur</keyword>
<evidence type="ECO:0000256" key="7">
    <source>
        <dbReference type="ARBA" id="ARBA00023004"/>
    </source>
</evidence>
<evidence type="ECO:0000256" key="3">
    <source>
        <dbReference type="ARBA" id="ARBA00022714"/>
    </source>
</evidence>
<gene>
    <name evidence="10" type="ORF">L9F63_010981</name>
</gene>
<dbReference type="GO" id="GO:0051537">
    <property type="term" value="F:2 iron, 2 sulfur cluster binding"/>
    <property type="evidence" value="ECO:0007669"/>
    <property type="project" value="UniProtKB-KW"/>
</dbReference>
<dbReference type="InterPro" id="IPR017941">
    <property type="entry name" value="Rieske_2Fe-2S"/>
</dbReference>
<dbReference type="PANTHER" id="PTHR43557">
    <property type="entry name" value="APOPTOSIS-INDUCING FACTOR 1"/>
    <property type="match status" value="1"/>
</dbReference>
<comment type="cofactor">
    <cofactor evidence="1">
        <name>FAD</name>
        <dbReference type="ChEBI" id="CHEBI:57692"/>
    </cofactor>
</comment>
<dbReference type="Proteomes" id="UP001233999">
    <property type="component" value="Unassembled WGS sequence"/>
</dbReference>
<keyword evidence="11" id="KW-1185">Reference proteome</keyword>
<protein>
    <recommendedName>
        <fullName evidence="9">Rieske domain-containing protein</fullName>
    </recommendedName>
</protein>
<dbReference type="InterPro" id="IPR036188">
    <property type="entry name" value="FAD/NAD-bd_sf"/>
</dbReference>